<feature type="compositionally biased region" description="Pro residues" evidence="1">
    <location>
        <begin position="270"/>
        <end position="284"/>
    </location>
</feature>
<dbReference type="STRING" id="2060905.A0A2B7X6W2"/>
<feature type="region of interest" description="Disordered" evidence="1">
    <location>
        <begin position="1"/>
        <end position="95"/>
    </location>
</feature>
<feature type="compositionally biased region" description="Polar residues" evidence="1">
    <location>
        <begin position="353"/>
        <end position="366"/>
    </location>
</feature>
<feature type="compositionally biased region" description="Low complexity" evidence="1">
    <location>
        <begin position="38"/>
        <end position="51"/>
    </location>
</feature>
<feature type="compositionally biased region" description="Low complexity" evidence="1">
    <location>
        <begin position="891"/>
        <end position="902"/>
    </location>
</feature>
<protein>
    <submittedName>
        <fullName evidence="2">Uncharacterized protein</fullName>
    </submittedName>
</protein>
<feature type="region of interest" description="Disordered" evidence="1">
    <location>
        <begin position="538"/>
        <end position="560"/>
    </location>
</feature>
<feature type="compositionally biased region" description="Polar residues" evidence="1">
    <location>
        <begin position="724"/>
        <end position="748"/>
    </location>
</feature>
<dbReference type="Proteomes" id="UP000224080">
    <property type="component" value="Unassembled WGS sequence"/>
</dbReference>
<evidence type="ECO:0000256" key="1">
    <source>
        <dbReference type="SAM" id="MobiDB-lite"/>
    </source>
</evidence>
<feature type="compositionally biased region" description="Basic and acidic residues" evidence="1">
    <location>
        <begin position="939"/>
        <end position="949"/>
    </location>
</feature>
<feature type="region of interest" description="Disordered" evidence="1">
    <location>
        <begin position="890"/>
        <end position="962"/>
    </location>
</feature>
<feature type="region of interest" description="Disordered" evidence="1">
    <location>
        <begin position="349"/>
        <end position="372"/>
    </location>
</feature>
<feature type="region of interest" description="Disordered" evidence="1">
    <location>
        <begin position="631"/>
        <end position="669"/>
    </location>
</feature>
<feature type="compositionally biased region" description="Basic residues" evidence="1">
    <location>
        <begin position="65"/>
        <end position="85"/>
    </location>
</feature>
<reference evidence="2 3" key="1">
    <citation type="submission" date="2017-10" db="EMBL/GenBank/DDBJ databases">
        <title>Comparative genomics in systemic dimorphic fungi from Ajellomycetaceae.</title>
        <authorList>
            <person name="Munoz J.F."/>
            <person name="Mcewen J.G."/>
            <person name="Clay O.K."/>
            <person name="Cuomo C.A."/>
        </authorList>
    </citation>
    <scope>NUCLEOTIDE SEQUENCE [LARGE SCALE GENOMIC DNA]</scope>
    <source>
        <strain evidence="2 3">UAMH130</strain>
    </source>
</reference>
<sequence length="1073" mass="116888">MSTPPRFPLAKRSLDSLGLRRRYEPPPPHIFRPELRARASSSSALAQRAGSMRFATAVPESYIKMTRKPPKKRNNRKQNKKKKQTSVRSKNAAIEDLPLSKRWALAAANAFRPSRKSDAKKNQLRKLRRVVTTADLSPKISRPSPAQAFATPPKRKSSLQAGKKTHCASTSNNDPPFEKPLPSTPGPQVLDTPDAEEEHPSSSKSATKAEDTPSRQNKEGRPEASERWPVLSPWKPPRSWESNYCRVEAGNEAQQPSSLPNDRASSPIPTEVPPPLPPSKPSTPPRGTLRHSRLRIASNGAANNSHLDTIYQAVEPNDPIAMASQHKHSDVLPTITSTDNNKTVTQPFEMKSESNSVNQPMRNSDNAMFRPNPFRNRYRTVSSPRHSSQEQSQTGLREFSFEFSTDCRNPGPTNSQNQAVADVMDDKEVSNSYATPRNQNAASKIPRVSPKVLTPPSTGEVNRLTKINSLRRRSSIPIPSRMVHGKDKVDANALHASPPLKSSRNSSSAHTGIIYEDEALGGQKELGSRKTGYIIAPNDTGHMGLHGNNSTPSTSLPDGYRSKELAAVGRSGPQLRISPEADKVIMGNMTDALEDSSQKSNGKRANRHSNSKRLSGDSIFGSFTPKYLMHSQSNSSLNPSISSPTEGKVSAARDRKLKKARSTDASYANRLKNDNVKKFGTNPFYDDGIAGRMPSPGMFNERYPFLNSSSPNPPRYSEADAASQGYNALPSSPLAESTTLIDNNNVIYSQPGPHQKHAVPSPLDPHTSVDQPRNKNENESFSEHDGTSTSRHRSASQPLLHRSSRHCISEHGTHGKSKLNNVAASSASNELAQKDTLEIPRRKHRESSTKHRSASTTLDYSKAKESSTRSGGVLSNFRGLFMKQKTGSITASANSGAGVSNSTTVKRKDLERVKAANSGKLSTGSPMERSSSRRARAISRADKHGEDNRGTSSRDGTGDQFRLTSDSLTVTSQIADSPALSGISSVSALCMNVLNSARDEPNGAKKEKFIQLGKILVEVVNHSNDAERAMLAAAQAAKEAEIACALAKENALRIAQVAQDWIGCRNSDNTGLR</sequence>
<feature type="region of interest" description="Disordered" evidence="1">
    <location>
        <begin position="704"/>
        <end position="799"/>
    </location>
</feature>
<feature type="compositionally biased region" description="Basic residues" evidence="1">
    <location>
        <begin position="601"/>
        <end position="611"/>
    </location>
</feature>
<feature type="compositionally biased region" description="Polar residues" evidence="1">
    <location>
        <begin position="547"/>
        <end position="556"/>
    </location>
</feature>
<feature type="compositionally biased region" description="Basic and acidic residues" evidence="1">
    <location>
        <begin position="772"/>
        <end position="786"/>
    </location>
</feature>
<feature type="region of interest" description="Disordered" evidence="1">
    <location>
        <begin position="593"/>
        <end position="617"/>
    </location>
</feature>
<evidence type="ECO:0000313" key="3">
    <source>
        <dbReference type="Proteomes" id="UP000224080"/>
    </source>
</evidence>
<feature type="compositionally biased region" description="Polar residues" evidence="1">
    <location>
        <begin position="252"/>
        <end position="264"/>
    </location>
</feature>
<proteinExistence type="predicted"/>
<feature type="compositionally biased region" description="Basic and acidic residues" evidence="1">
    <location>
        <begin position="207"/>
        <end position="226"/>
    </location>
</feature>
<evidence type="ECO:0000313" key="2">
    <source>
        <dbReference type="EMBL" id="PGH04501.1"/>
    </source>
</evidence>
<organism evidence="2 3">
    <name type="scientific">Blastomyces parvus</name>
    <dbReference type="NCBI Taxonomy" id="2060905"/>
    <lineage>
        <taxon>Eukaryota</taxon>
        <taxon>Fungi</taxon>
        <taxon>Dikarya</taxon>
        <taxon>Ascomycota</taxon>
        <taxon>Pezizomycotina</taxon>
        <taxon>Eurotiomycetes</taxon>
        <taxon>Eurotiomycetidae</taxon>
        <taxon>Onygenales</taxon>
        <taxon>Ajellomycetaceae</taxon>
        <taxon>Blastomyces</taxon>
    </lineage>
</organism>
<feature type="region of interest" description="Disordered" evidence="1">
    <location>
        <begin position="110"/>
        <end position="291"/>
    </location>
</feature>
<dbReference type="AlphaFoldDB" id="A0A2B7X6W2"/>
<dbReference type="EMBL" id="PDNC01000038">
    <property type="protein sequence ID" value="PGH04501.1"/>
    <property type="molecule type" value="Genomic_DNA"/>
</dbReference>
<comment type="caution">
    <text evidence="2">The sequence shown here is derived from an EMBL/GenBank/DDBJ whole genome shotgun (WGS) entry which is preliminary data.</text>
</comment>
<keyword evidence="3" id="KW-1185">Reference proteome</keyword>
<name>A0A2B7X6W2_9EURO</name>
<feature type="compositionally biased region" description="Low complexity" evidence="1">
    <location>
        <begin position="631"/>
        <end position="644"/>
    </location>
</feature>
<feature type="region of interest" description="Disordered" evidence="1">
    <location>
        <begin position="824"/>
        <end position="873"/>
    </location>
</feature>
<dbReference type="OrthoDB" id="5407305at2759"/>
<accession>A0A2B7X6W2</accession>
<feature type="compositionally biased region" description="Basic residues" evidence="1">
    <location>
        <begin position="841"/>
        <end position="853"/>
    </location>
</feature>
<gene>
    <name evidence="2" type="ORF">GX51_03493</name>
</gene>